<feature type="transmembrane region" description="Helical" evidence="2">
    <location>
        <begin position="135"/>
        <end position="153"/>
    </location>
</feature>
<reference evidence="3 4" key="1">
    <citation type="journal article" date="2019" name="Sci. Rep.">
        <title>A high-quality genome of Eragrostis curvula grass provides insights into Poaceae evolution and supports new strategies to enhance forage quality.</title>
        <authorList>
            <person name="Carballo J."/>
            <person name="Santos B.A.C.M."/>
            <person name="Zappacosta D."/>
            <person name="Garbus I."/>
            <person name="Selva J.P."/>
            <person name="Gallo C.A."/>
            <person name="Diaz A."/>
            <person name="Albertini E."/>
            <person name="Caccamo M."/>
            <person name="Echenique V."/>
        </authorList>
    </citation>
    <scope>NUCLEOTIDE SEQUENCE [LARGE SCALE GENOMIC DNA]</scope>
    <source>
        <strain evidence="4">cv. Victoria</strain>
        <tissue evidence="3">Leaf</tissue>
    </source>
</reference>
<keyword evidence="4" id="KW-1185">Reference proteome</keyword>
<feature type="transmembrane region" description="Helical" evidence="2">
    <location>
        <begin position="160"/>
        <end position="177"/>
    </location>
</feature>
<keyword evidence="2" id="KW-0472">Membrane</keyword>
<comment type="caution">
    <text evidence="3">The sequence shown here is derived from an EMBL/GenBank/DDBJ whole genome shotgun (WGS) entry which is preliminary data.</text>
</comment>
<keyword evidence="2" id="KW-1133">Transmembrane helix</keyword>
<sequence length="178" mass="17893">LPSTPDPRCRRRRPRGTSSALPSPSIPGKERHAAGASVVLLGRLTGEVTPPTTSLLGSRMTAAGFAVMLLAVSAGVGPGEYAVLLGLVGVLVGANLIVLGVRRTADEEPTTPVGVAAFAGVGALAASFLRRNLVGAGLILSSSAVTAVAGEASPELRCSMFALLLLGMSLITIGIRGE</sequence>
<accession>A0A5J9W6T0</accession>
<evidence type="ECO:0000313" key="3">
    <source>
        <dbReference type="EMBL" id="TVU43070.1"/>
    </source>
</evidence>
<feature type="non-terminal residue" evidence="3">
    <location>
        <position position="1"/>
    </location>
</feature>
<dbReference type="EMBL" id="RWGY01000005">
    <property type="protein sequence ID" value="TVU43070.1"/>
    <property type="molecule type" value="Genomic_DNA"/>
</dbReference>
<dbReference type="Proteomes" id="UP000324897">
    <property type="component" value="Unassembled WGS sequence"/>
</dbReference>
<evidence type="ECO:0000256" key="2">
    <source>
        <dbReference type="SAM" id="Phobius"/>
    </source>
</evidence>
<feature type="transmembrane region" description="Helical" evidence="2">
    <location>
        <begin position="82"/>
        <end position="101"/>
    </location>
</feature>
<protein>
    <submittedName>
        <fullName evidence="3">Uncharacterized protein</fullName>
    </submittedName>
</protein>
<keyword evidence="2" id="KW-0812">Transmembrane</keyword>
<gene>
    <name evidence="3" type="ORF">EJB05_09506</name>
</gene>
<dbReference type="Gramene" id="TVU43070">
    <property type="protein sequence ID" value="TVU43070"/>
    <property type="gene ID" value="EJB05_09506"/>
</dbReference>
<dbReference type="AlphaFoldDB" id="A0A5J9W6T0"/>
<feature type="transmembrane region" description="Helical" evidence="2">
    <location>
        <begin position="113"/>
        <end position="129"/>
    </location>
</feature>
<proteinExistence type="predicted"/>
<feature type="region of interest" description="Disordered" evidence="1">
    <location>
        <begin position="1"/>
        <end position="31"/>
    </location>
</feature>
<feature type="transmembrane region" description="Helical" evidence="2">
    <location>
        <begin position="60"/>
        <end position="76"/>
    </location>
</feature>
<organism evidence="3 4">
    <name type="scientific">Eragrostis curvula</name>
    <name type="common">weeping love grass</name>
    <dbReference type="NCBI Taxonomy" id="38414"/>
    <lineage>
        <taxon>Eukaryota</taxon>
        <taxon>Viridiplantae</taxon>
        <taxon>Streptophyta</taxon>
        <taxon>Embryophyta</taxon>
        <taxon>Tracheophyta</taxon>
        <taxon>Spermatophyta</taxon>
        <taxon>Magnoliopsida</taxon>
        <taxon>Liliopsida</taxon>
        <taxon>Poales</taxon>
        <taxon>Poaceae</taxon>
        <taxon>PACMAD clade</taxon>
        <taxon>Chloridoideae</taxon>
        <taxon>Eragrostideae</taxon>
        <taxon>Eragrostidinae</taxon>
        <taxon>Eragrostis</taxon>
    </lineage>
</organism>
<evidence type="ECO:0000313" key="4">
    <source>
        <dbReference type="Proteomes" id="UP000324897"/>
    </source>
</evidence>
<dbReference type="OrthoDB" id="689631at2759"/>
<name>A0A5J9W6T0_9POAL</name>
<evidence type="ECO:0000256" key="1">
    <source>
        <dbReference type="SAM" id="MobiDB-lite"/>
    </source>
</evidence>